<comment type="caution">
    <text evidence="3">The sequence shown here is derived from an EMBL/GenBank/DDBJ whole genome shotgun (WGS) entry which is preliminary data.</text>
</comment>
<evidence type="ECO:0000313" key="4">
    <source>
        <dbReference type="Proteomes" id="UP000542674"/>
    </source>
</evidence>
<gene>
    <name evidence="3" type="ORF">F4559_001701</name>
</gene>
<organism evidence="3 4">
    <name type="scientific">Saccharothrix violaceirubra</name>
    <dbReference type="NCBI Taxonomy" id="413306"/>
    <lineage>
        <taxon>Bacteria</taxon>
        <taxon>Bacillati</taxon>
        <taxon>Actinomycetota</taxon>
        <taxon>Actinomycetes</taxon>
        <taxon>Pseudonocardiales</taxon>
        <taxon>Pseudonocardiaceae</taxon>
        <taxon>Saccharothrix</taxon>
    </lineage>
</organism>
<dbReference type="AlphaFoldDB" id="A0A7W7T0H2"/>
<keyword evidence="2" id="KW-0472">Membrane</keyword>
<keyword evidence="2" id="KW-1133">Transmembrane helix</keyword>
<evidence type="ECO:0000256" key="2">
    <source>
        <dbReference type="SAM" id="Phobius"/>
    </source>
</evidence>
<keyword evidence="4" id="KW-1185">Reference proteome</keyword>
<sequence>MTSPDPHSNPYGVPAQPDPAQQQYGQPQYTQPYEPQPQPQPQPQYNQVYTPAQGGQLVPTEQPNPYATPAQGTPYGAYAQPRPQPQQQPRRKPPILVLSIVAAVLAVVAGVFTVLYVTKNGELGDTTAARAGKDGELAGVKDDQAKADKGLSDNKSKESSLKDEHDLLTQCVDATKAYFALPAGQTPESSRLFRIMYDICPKI</sequence>
<feature type="region of interest" description="Disordered" evidence="1">
    <location>
        <begin position="140"/>
        <end position="163"/>
    </location>
</feature>
<keyword evidence="2" id="KW-0812">Transmembrane</keyword>
<evidence type="ECO:0000313" key="3">
    <source>
        <dbReference type="EMBL" id="MBB4964342.1"/>
    </source>
</evidence>
<dbReference type="EMBL" id="JACHJS010000001">
    <property type="protein sequence ID" value="MBB4964342.1"/>
    <property type="molecule type" value="Genomic_DNA"/>
</dbReference>
<proteinExistence type="predicted"/>
<reference evidence="3 4" key="1">
    <citation type="submission" date="2020-08" db="EMBL/GenBank/DDBJ databases">
        <title>Sequencing the genomes of 1000 actinobacteria strains.</title>
        <authorList>
            <person name="Klenk H.-P."/>
        </authorList>
    </citation>
    <scope>NUCLEOTIDE SEQUENCE [LARGE SCALE GENOMIC DNA]</scope>
    <source>
        <strain evidence="3 4">DSM 45084</strain>
    </source>
</reference>
<feature type="region of interest" description="Disordered" evidence="1">
    <location>
        <begin position="1"/>
        <end position="91"/>
    </location>
</feature>
<dbReference type="Proteomes" id="UP000542674">
    <property type="component" value="Unassembled WGS sequence"/>
</dbReference>
<feature type="transmembrane region" description="Helical" evidence="2">
    <location>
        <begin position="95"/>
        <end position="117"/>
    </location>
</feature>
<accession>A0A7W7T0H2</accession>
<evidence type="ECO:0000256" key="1">
    <source>
        <dbReference type="SAM" id="MobiDB-lite"/>
    </source>
</evidence>
<dbReference type="RefSeq" id="WP_184667292.1">
    <property type="nucleotide sequence ID" value="NZ_BAABAI010000027.1"/>
</dbReference>
<feature type="compositionally biased region" description="Low complexity" evidence="1">
    <location>
        <begin position="14"/>
        <end position="33"/>
    </location>
</feature>
<name>A0A7W7T0H2_9PSEU</name>
<protein>
    <submittedName>
        <fullName evidence="3">Uncharacterized protein</fullName>
    </submittedName>
</protein>